<comment type="catalytic activity">
    <reaction evidence="49">
        <text>ATP + H2O = ADP + phosphate + H(+)</text>
        <dbReference type="Rhea" id="RHEA:13065"/>
        <dbReference type="ChEBI" id="CHEBI:15377"/>
        <dbReference type="ChEBI" id="CHEBI:15378"/>
        <dbReference type="ChEBI" id="CHEBI:30616"/>
        <dbReference type="ChEBI" id="CHEBI:43474"/>
        <dbReference type="ChEBI" id="CHEBI:456216"/>
        <dbReference type="EC" id="3.6.4.13"/>
    </reaction>
</comment>
<keyword evidence="41" id="KW-1160">Virus entry into host cell</keyword>
<feature type="active site" description="For N-terminal protease activity" evidence="51">
    <location>
        <position position="208"/>
    </location>
</feature>
<dbReference type="GO" id="GO:0017111">
    <property type="term" value="F:ribonucleoside triphosphate phosphatase activity"/>
    <property type="evidence" value="ECO:0007669"/>
    <property type="project" value="UniProtKB-EC"/>
</dbReference>
<keyword evidence="24 51" id="KW-0788">Thiol protease</keyword>
<keyword evidence="40" id="KW-0899">Viral immunoevasion</keyword>
<evidence type="ECO:0000256" key="26">
    <source>
        <dbReference type="ARBA" id="ARBA00022840"/>
    </source>
</evidence>
<dbReference type="SUPFAM" id="SSF56672">
    <property type="entry name" value="DNA/RNA polymerases"/>
    <property type="match status" value="1"/>
</dbReference>
<comment type="function">
    <text evidence="43">Plays a role in the regulation of viral RNA replication.</text>
</comment>
<keyword evidence="23" id="KW-0347">Helicase</keyword>
<evidence type="ECO:0000256" key="42">
    <source>
        <dbReference type="ARBA" id="ARBA00023303"/>
    </source>
</evidence>
<evidence type="ECO:0000256" key="5">
    <source>
        <dbReference type="ARBA" id="ARBA00010133"/>
    </source>
</evidence>
<keyword evidence="38" id="KW-0325">Glycoprotein</keyword>
<evidence type="ECO:0000256" key="38">
    <source>
        <dbReference type="ARBA" id="ARBA00023180"/>
    </source>
</evidence>
<comment type="catalytic activity">
    <reaction evidence="48">
        <text>a ribonucleoside 5'-triphosphate + H2O = a ribonucleoside 5'-diphosphate + phosphate + H(+)</text>
        <dbReference type="Rhea" id="RHEA:23680"/>
        <dbReference type="ChEBI" id="CHEBI:15377"/>
        <dbReference type="ChEBI" id="CHEBI:15378"/>
        <dbReference type="ChEBI" id="CHEBI:43474"/>
        <dbReference type="ChEBI" id="CHEBI:57930"/>
        <dbReference type="ChEBI" id="CHEBI:61557"/>
        <dbReference type="EC" id="3.6.1.15"/>
    </reaction>
</comment>
<evidence type="ECO:0000259" key="59">
    <source>
        <dbReference type="PROSITE" id="PS51876"/>
    </source>
</evidence>
<keyword evidence="9" id="KW-0696">RNA-directed RNA polymerase</keyword>
<dbReference type="GO" id="GO:0039548">
    <property type="term" value="P:symbiont-mediated suppression of host cytoplasmic pattern recognition receptor signaling pathway via inhibition of IRF3 activity"/>
    <property type="evidence" value="ECO:0007669"/>
    <property type="project" value="UniProtKB-KW"/>
</dbReference>
<comment type="caution">
    <text evidence="51">Lacks conserved residue(s) required for the propagation of feature annotation.</text>
</comment>
<evidence type="ECO:0000256" key="44">
    <source>
        <dbReference type="ARBA" id="ARBA00023576"/>
    </source>
</evidence>
<evidence type="ECO:0000256" key="51">
    <source>
        <dbReference type="PROSITE-ProRule" id="PRU01224"/>
    </source>
</evidence>
<dbReference type="InterPro" id="IPR007094">
    <property type="entry name" value="RNA-dir_pol_PSvirus"/>
</dbReference>
<dbReference type="SMART" id="SM00490">
    <property type="entry name" value="HELICc"/>
    <property type="match status" value="1"/>
</dbReference>
<dbReference type="PROSITE" id="PS51876">
    <property type="entry name" value="PV_NPRO"/>
    <property type="match status" value="2"/>
</dbReference>
<keyword evidence="33" id="KW-1072">Activation of host autophagy by virus</keyword>
<dbReference type="GeneID" id="80541145"/>
<dbReference type="GO" id="GO:0033897">
    <property type="term" value="F:ribonuclease T2 activity"/>
    <property type="evidence" value="ECO:0007669"/>
    <property type="project" value="InterPro"/>
</dbReference>
<dbReference type="Gene3D" id="3.90.730.10">
    <property type="entry name" value="Ribonuclease T2-like"/>
    <property type="match status" value="1"/>
</dbReference>
<dbReference type="InterPro" id="IPR027417">
    <property type="entry name" value="P-loop_NTPase"/>
</dbReference>
<keyword evidence="35" id="KW-0342">GTP-binding</keyword>
<keyword evidence="28" id="KW-1043">Host membrane</keyword>
<feature type="transmembrane region" description="Helical" evidence="53">
    <location>
        <begin position="1524"/>
        <end position="1542"/>
    </location>
</feature>
<dbReference type="InterPro" id="IPR032521">
    <property type="entry name" value="Pestivirus_E2"/>
</dbReference>
<evidence type="ECO:0000256" key="37">
    <source>
        <dbReference type="ARBA" id="ARBA00023157"/>
    </source>
</evidence>
<feature type="transmembrane region" description="Helical" evidence="53">
    <location>
        <begin position="1359"/>
        <end position="1379"/>
    </location>
</feature>
<dbReference type="InterPro" id="IPR033130">
    <property type="entry name" value="RNase_T2_His_AS_2"/>
</dbReference>
<dbReference type="Gene3D" id="3.40.50.300">
    <property type="entry name" value="P-loop containing nucleotide triphosphate hydrolases"/>
    <property type="match status" value="2"/>
</dbReference>
<feature type="active site" description="Charge relay system; for serine protease NS3 activity" evidence="50">
    <location>
        <position position="1896"/>
    </location>
</feature>
<dbReference type="Gene3D" id="3.30.70.270">
    <property type="match status" value="2"/>
</dbReference>
<evidence type="ECO:0000256" key="9">
    <source>
        <dbReference type="ARBA" id="ARBA00022484"/>
    </source>
</evidence>
<evidence type="ECO:0000256" key="13">
    <source>
        <dbReference type="ARBA" id="ARBA00022595"/>
    </source>
</evidence>
<keyword evidence="27" id="KW-0946">Virion</keyword>
<keyword evidence="26" id="KW-0067">ATP-binding</keyword>
<evidence type="ECO:0000256" key="45">
    <source>
        <dbReference type="ARBA" id="ARBA00023578"/>
    </source>
</evidence>
<dbReference type="GO" id="GO:0033644">
    <property type="term" value="C:host cell membrane"/>
    <property type="evidence" value="ECO:0007669"/>
    <property type="project" value="UniProtKB-SubCell"/>
</dbReference>
<evidence type="ECO:0000256" key="6">
    <source>
        <dbReference type="ARBA" id="ARBA00020107"/>
    </source>
</evidence>
<dbReference type="GO" id="GO:0039654">
    <property type="term" value="P:fusion of virus membrane with host endosome membrane"/>
    <property type="evidence" value="ECO:0007669"/>
    <property type="project" value="UniProtKB-KW"/>
</dbReference>
<evidence type="ECO:0000256" key="20">
    <source>
        <dbReference type="ARBA" id="ARBA00022741"/>
    </source>
</evidence>
<evidence type="ECO:0000256" key="19">
    <source>
        <dbReference type="ARBA" id="ARBA00022722"/>
    </source>
</evidence>
<evidence type="ECO:0000256" key="22">
    <source>
        <dbReference type="ARBA" id="ARBA00022804"/>
    </source>
</evidence>
<proteinExistence type="inferred from homology"/>
<evidence type="ECO:0000259" key="57">
    <source>
        <dbReference type="PROSITE" id="PS51535"/>
    </source>
</evidence>
<evidence type="ECO:0000256" key="1">
    <source>
        <dbReference type="ARBA" id="ARBA00001160"/>
    </source>
</evidence>
<keyword evidence="34" id="KW-0406">Ion transport</keyword>
<evidence type="ECO:0000256" key="50">
    <source>
        <dbReference type="PROSITE-ProRule" id="PRU00868"/>
    </source>
</evidence>
<evidence type="ECO:0000256" key="11">
    <source>
        <dbReference type="ARBA" id="ARBA00022510"/>
    </source>
</evidence>
<evidence type="ECO:0000313" key="60">
    <source>
        <dbReference type="EMBL" id="ATP66856.1"/>
    </source>
</evidence>
<comment type="catalytic activity">
    <reaction evidence="1">
        <text>Leu is conserved at position P1 for all four cleavage sites. Alanine is found at position P1' of the NS4A-NS4B cleavage site, whereas serine is found at position P1' of the NS3-NS4A, NS4B-NS5A and NS5A-NS5B cleavage sites.</text>
        <dbReference type="EC" id="3.4.21.113"/>
    </reaction>
</comment>
<evidence type="ECO:0000256" key="28">
    <source>
        <dbReference type="ARBA" id="ARBA00022870"/>
    </source>
</evidence>
<keyword evidence="12" id="KW-0945">Host-virus interaction</keyword>
<dbReference type="RefSeq" id="YP_010802396.1">
    <property type="nucleotide sequence ID" value="NC_077001.1"/>
</dbReference>
<keyword evidence="30" id="KW-0693">Viral RNA replication</keyword>
<keyword evidence="19" id="KW-0540">Nuclease</keyword>
<dbReference type="Pfam" id="PF05578">
    <property type="entry name" value="Peptidase_S31"/>
    <property type="match status" value="1"/>
</dbReference>
<evidence type="ECO:0000259" key="56">
    <source>
        <dbReference type="PROSITE" id="PS51194"/>
    </source>
</evidence>
<evidence type="ECO:0000256" key="53">
    <source>
        <dbReference type="SAM" id="Phobius"/>
    </source>
</evidence>
<comment type="subunit">
    <text evidence="47">Homodimer; disulfide-linked. Heterodimer with E1; disulfide-linked.</text>
</comment>
<dbReference type="InterPro" id="IPR001650">
    <property type="entry name" value="Helicase_C-like"/>
</dbReference>
<dbReference type="Pfam" id="PF00998">
    <property type="entry name" value="RdRP_3"/>
    <property type="match status" value="1"/>
</dbReference>
<dbReference type="GO" id="GO:0006508">
    <property type="term" value="P:proteolysis"/>
    <property type="evidence" value="ECO:0007669"/>
    <property type="project" value="UniProtKB-KW"/>
</dbReference>
<dbReference type="GO" id="GO:0004197">
    <property type="term" value="F:cysteine-type endopeptidase activity"/>
    <property type="evidence" value="ECO:0007669"/>
    <property type="project" value="UniProtKB-UniRule"/>
</dbReference>
<feature type="transmembrane region" description="Helical" evidence="53">
    <location>
        <begin position="1180"/>
        <end position="1203"/>
    </location>
</feature>
<organism evidence="60 61">
    <name type="scientific">Rodent pestivirus</name>
    <dbReference type="NCBI Taxonomy" id="2050021"/>
    <lineage>
        <taxon>Viruses</taxon>
        <taxon>Riboviria</taxon>
        <taxon>Orthornavirae</taxon>
        <taxon>Kitrinoviricota</taxon>
        <taxon>Flasuviricetes</taxon>
        <taxon>Amarillovirales</taxon>
        <taxon>Flaviviridae</taxon>
        <taxon>Pestivirus</taxon>
    </lineage>
</organism>
<evidence type="ECO:0000256" key="40">
    <source>
        <dbReference type="ARBA" id="ARBA00023280"/>
    </source>
</evidence>
<feature type="domain" description="RdRp catalytic" evidence="54">
    <location>
        <begin position="3648"/>
        <end position="3771"/>
    </location>
</feature>
<evidence type="ECO:0000256" key="12">
    <source>
        <dbReference type="ARBA" id="ARBA00022581"/>
    </source>
</evidence>
<evidence type="ECO:0000256" key="16">
    <source>
        <dbReference type="ARBA" id="ARBA00022679"/>
    </source>
</evidence>
<evidence type="ECO:0000256" key="2">
    <source>
        <dbReference type="ARBA" id="ARBA00004192"/>
    </source>
</evidence>
<dbReference type="PANTHER" id="PTHR18934:SF111">
    <property type="entry name" value="RNA HELICASE, PUTATIVE-RELATED"/>
    <property type="match status" value="1"/>
</dbReference>
<dbReference type="GO" id="GO:0039694">
    <property type="term" value="P:viral RNA genome replication"/>
    <property type="evidence" value="ECO:0007669"/>
    <property type="project" value="InterPro"/>
</dbReference>
<evidence type="ECO:0000259" key="58">
    <source>
        <dbReference type="PROSITE" id="PS51692"/>
    </source>
</evidence>
<evidence type="ECO:0000256" key="21">
    <source>
        <dbReference type="ARBA" id="ARBA00022801"/>
    </source>
</evidence>
<protein>
    <recommendedName>
        <fullName evidence="6">Genome polyprotein</fullName>
    </recommendedName>
</protein>
<evidence type="ECO:0000256" key="35">
    <source>
        <dbReference type="ARBA" id="ARBA00023134"/>
    </source>
</evidence>
<dbReference type="InterPro" id="IPR014001">
    <property type="entry name" value="Helicase_ATP-bd"/>
</dbReference>
<feature type="active site" description="Charge relay system; for serine protease NS3 activity" evidence="50">
    <location>
        <position position="1839"/>
    </location>
</feature>
<keyword evidence="32" id="KW-1182">Viral ion channel</keyword>
<evidence type="ECO:0000256" key="10">
    <source>
        <dbReference type="ARBA" id="ARBA00022506"/>
    </source>
</evidence>
<feature type="domain" description="Helicase C-terminal" evidence="56">
    <location>
        <begin position="2124"/>
        <end position="2281"/>
    </location>
</feature>
<dbReference type="Proteomes" id="UP001161358">
    <property type="component" value="Segment"/>
</dbReference>
<dbReference type="PROSITE" id="PS51192">
    <property type="entry name" value="HELICASE_ATP_BIND_1"/>
    <property type="match status" value="1"/>
</dbReference>
<feature type="site" description="Cleavage; by autolysis" evidence="51">
    <location>
        <begin position="305"/>
        <end position="306"/>
    </location>
</feature>
<dbReference type="PANTHER" id="PTHR18934">
    <property type="entry name" value="ATP-DEPENDENT RNA HELICASE"/>
    <property type="match status" value="1"/>
</dbReference>
<evidence type="ECO:0000256" key="24">
    <source>
        <dbReference type="ARBA" id="ARBA00022807"/>
    </source>
</evidence>
<dbReference type="PROSITE" id="PS00531">
    <property type="entry name" value="RNASE_T2_2"/>
    <property type="match status" value="1"/>
</dbReference>
<evidence type="ECO:0000256" key="47">
    <source>
        <dbReference type="ARBA" id="ARBA00046377"/>
    </source>
</evidence>
<dbReference type="Pfam" id="PF20907">
    <property type="entry name" value="Flav_NS3-hel_C"/>
    <property type="match status" value="1"/>
</dbReference>
<dbReference type="InterPro" id="IPR042311">
    <property type="entry name" value="Pestivirus_E2_D"/>
</dbReference>
<keyword evidence="10" id="KW-1168">Fusion of virus membrane with host membrane</keyword>
<dbReference type="Pfam" id="PF12387">
    <property type="entry name" value="Peptidase_C74"/>
    <property type="match status" value="1"/>
</dbReference>
<evidence type="ECO:0000256" key="34">
    <source>
        <dbReference type="ARBA" id="ARBA00023065"/>
    </source>
</evidence>
<keyword evidence="37" id="KW-1015">Disulfide bond</keyword>
<dbReference type="KEGG" id="vg:80541145"/>
<dbReference type="InterPro" id="IPR022120">
    <property type="entry name" value="NS2"/>
</dbReference>
<keyword evidence="16" id="KW-0808">Transferase</keyword>
<evidence type="ECO:0000256" key="14">
    <source>
        <dbReference type="ARBA" id="ARBA00022632"/>
    </source>
</evidence>
<sequence>MSCEHLLNDNNKKTIQIIKKFYNPLLRCGCRLMSKASGPPRRGSNTTLRLKEYKDNYQRGLYVELGPRFYSSYEGPVYDILPIRLTESVDKLCSGCYQVGTGKTEIQEIWEIYCCTCHPHISFLNRSTGETRILKDEPLGCPIMIVPEEGALYTNGCDNPGDTLYGSCGCTYGKKPRKCTGQGVTLRLPHPRGNKTTPTQDIPKVGDCNDVDTSGIYLKVGGIMYRDYQGLVYHRLPKEQCLKVKGDHRPIIKLGKVFATDGKVYKVGIRDTTEVIAWRKNLLGIQTYYRWNTEPLGIPIWVKTCSDPNNKNTKPQDDRLKKGGLNCRPKEQEPDIKKKPGPDAVIVSEGKKYHVTCKGKVKGEKTKEGIYHKKTKPQDSRKKLEKALLAWAILALLTGLASSNITQWNLADEFSQDMHRAMFERNISRSIHGIWPMEICKGVPTPMITDQQAKQIVGMVDASPSTNYTCCHLQRHEWNKHGWCNWYHVEPWVTMMIYYNQRIVKQIGQECAVTCRYNHTMGINIVLQARSSPASTTGCKPGVSYSFAGEVRKSKCKLTVNIEELIESLHSDWQRHTLSWEDYFIDGATHLIEGKRQLITGFIDKIENGLDKAKQKLTKLKKFFASSSSPSDVKHKLYCDKYHVLGDYVYVNSCLPMGLPTGARFISKNLISLEPEKSTQIIPRLTHHLDSGVLLTLVAMSDFMPETSSALYLILHFLIPNTRHRTISEKGLIMAINITSTESTSSVIPTSVYVNGEWVCWKPSWWPYSADIALFFEGAFEFLELMARAVQDLLRAWSEATAVAFLCFLIKAFRGQVLQGVILLLLLSSAEARYNQVQVNKPDWHTIRQKDLKGVLSGKNGVYILRSNKVSTGDAIIVTDEFAVTTFQGDHTGQYKFSVRVLTTPVEMDYCIKVLDTAKFFCTIVGSATQKNLVKPPKMYCGCGNLEIQDYNSTGLIPHGNILESKCLNGWTGVVTCHCPYTDIRMKFLENNQPQKYSKNCPGTYVSSQNFHHDCTYGSQDNCVEPRPTMLPTEAYEDIQDCFWCSYYFKNGNFSPHEGPLGWCRVDENEPYYLTKRKSCNQGGVQIGGGEIECLIGETKIKVGNLNETVISPMPCFPIKDSSQGPPSRTTCTYKYAKVLKNKFYDEKDKYWGQYMIKDGYQYWFDLEQSDHFSGGLLKYLPLLMVLLLGGKLVAWLLTAYYLMEVVEASVTYAGQTAVVIGPLIKCVDLDSMCILALIFLMIKGGLGRLIVISVYSVLKGKFLIPFLLALSALIRSSAAQECESKDVEAQQTFPVVCVIIYCIVAFIRYGDAAGVVVLILLGVMRTMQTGDNSLTLVLLLCWIAVGVIIYLAVRKHHFSPIVTSVIALVLTAQLAGLVTNTVRRMGVVVMGIYPVEFSFIHKLFLVYIFYLAYIVTYKKEGTDFFTYILDLLLIVKIYLVVSLDCVSFFLSNFCSDIVRYRMITKKLGTSLTEERLSLNTDIEALEKKGSYIRPYSRNTKILESREVTYILARALLLTALGRLWFPFVFIDLFLSVVLSAHKQLLREVASSKSLLATVITAMTNVIIIIKYPGITKTEKLYQTWSTIKREILKHEIQNVVIRNWYEDTESMHRGIMAFVVKVVGRDSILCANCEQKNIYPCPACGAESPRIRCGWTLKDLEYTKLNSTEKCQTGGIYKFKRTNIEIDYGTITHSMKKYIQMLPILATRQNLILVGNLGYEVETLVKAGWRLRAPAIIPKIVEMQQGENSILDKLQLFFGITPMGATPKNPTRLPTSLLKIKRGFETGWAYTHPGGLSSVEHVTGKNDIFCSDINGRTIIKVTTSNSKTDETEFGIKTDMNTTEGARCIAFNPEATNISGSRGAVVHLRKCGSEFKCVTADGTPAYYNLNNLKGWSGLPIFDLGTGKIVGRVKAGSNLAEGNTEIIGGTTSVLPESCDLETIVKQIQKMDRGMFLNVTLATGAGKTTELPRRLMEKIGTHKRVLVLIPLRAAAIGVHKYMQVKYPHINFNLRVGDLKEGDMSTGITYASYGYMCQMEMPKIREMAATYNYIFLDEYHCATPEQLAIIAKIHRVAETVRVVAMTATPVGVVASKGQKHDIKEEELAEVLKGENLGDSYHNVAGLKVGKNILKDNTLVFVATRKQAEEVAKKLKTEGVNAGFYYSGMEPESINRTTAREPYCIVATNAIESGVTLPNLTNVIDTCLKCEKRVRIQTRAPYIITGLKKIVITPGEAAQRRGRVGRTKPGNYYKAPIAVQGEQDYHYNLLQAQLYGLPDGINITAQFRKMNNEWALYEEDKVLLTQLEVCNNYLLSDDLPQLTKNILARTTHPEKIQLAYNCFETPVPIIFPEVKNGEVTSTYPDYNLVSYKVLKDQAPFGFYSTEDEDLALDLMNMEWQAPNLEQTIETGKALEKMAKLSKLETALVGGLITYVGYKALEKRHKPFVEAIYTYQLEQVEDLVLCQVCPDDIVPKLVEENIKLNQNLIDEKLIKIKEWIKDLNCFTQMTTDRTNFKMSVSDNILEYWEKLKEYLYKNEKEITKYGGWGLHTAFHNSISARLGSEVATALVIIKWMAFGGSQVEDYVKQAAVDVVVYYVINTPKFDGDEETASKGRKYVATVLISAMAKYIYTNGYGDLHTMLEPLLSYLPYATSLLQWFRPNQMENVVVTGHLIYKLFLSVKTGSNKGLVGLSISSGMELYSMNPITLCVALILGVGAIAAHTILEQSENKRTLLMKVFVKNFLDQAATDELCKSDPETIISAVFETLHTASNPIRTIFHLYMHFHKKLDVKKIVQMTAGKNILVLVVLECLEIMELDKESKLKMLSSNYILDWIKNYLKKLERITTNHIINKLIPAPFSCTVYKPSYRVKLIGQENCTRAEHRCTCGSETIVFNNGNKWKVIQRKGSFWCRNNSVERILSDLQNTDFYDEHNNMLTVEVDKSSIVRYQKNGKVVALEDQGETLVATSTATINYRDLVDLLDNRVDGFAIADFHRGYIEKTEMFERGEAYFLDGIVYFFRIERCQAATRLLTKDNIKKIISTINKRQLKPEQTPREFLINWYSEQLITDCHRTIKPSFGERLLCMGDKTHKEHHLGNDTNEEEPDIWFLAPDELSVKEGTHRVGGQLIKVEKVQTRSNEIKIGYEESNIPGKEKRALTRSMVHCKAEREKKIVFILGNPRLMSATAKHLLRKFVVIYPERLGEVNGPGISIYIGEEKFGLFDIETKFLKSKQLRGTLIEREHNLSLDEFKSTKHEVFHVPEYFLADTPVFVTEEQNSENIYHHIGEKPNLLQWLKTKGYNVMTKEKTGFKVKLSWDGQKELIRTLEPLVREQLLNTKIQKLKNCHYISTKEFSNGGWRPLAASTFYGKIPCKRERSMTPIQSYLALRQLKNLDANKSDKIGYKNLQGKEWLLKKLKEPPRLGLKHLANPGGLSRGATRNKYNYNVYNKKICSLLQDIGVNISKLPTVRAQCSTSDTHDSIRAKIDKEPNEQHPDLHDDLFKIFLYNIEKKYQNSFEEVSWETLEPGLNKKGAPGFLEGITKLGDYLTPEGKKQIERLVNTMLKGKIPQYYETAIPKNEKRDVTEDLLELGEWPEKKPRIIQYPEAKMRIAITKIMFNWVKQQPLVIPGYEGKTPIFNIFNKVKKEWDQYQKPTIISFDTKAWDTQVTPKDLDLVARIQKWLYKKKYHKFIDSLTEEMKEVAVITEDGQVYIRKGQRGSGQPDTSAGNSILNVLTMAWAFCKSNGIDYKAFSKLAKIHVCGDDGFLITEESLAKNFAEEGPRLLQEAGKPQKLLTGTSMKASREFSDLEFCSHTPVKVRLSNGATTYMAGRDTAVILSKMATKLDESGIRATEEYENQVAFCFLLMYAWNPLIRRICLYIISTTTCTDPNPLAPILLQYRGDPIGAFKDVYGFDLRTIERTEMSKLSQLNLNLTIMAIWHKKTSQRMLEKCMQISSSLSPVNADRIVEKKTGLIYKPTEGHVIQGKYYEKLDLKTDKQQHKKLEGLERYKQGPIYGIFYKLRNLMLML</sequence>
<dbReference type="InterPro" id="IPR043128">
    <property type="entry name" value="Rev_trsase/Diguanyl_cyclase"/>
</dbReference>
<comment type="function">
    <text evidence="45">Leader cysteine autoprotease that cleaves itself from the nascent polyprotein during translation of the viral mRNA. Once released, plays a role in the inhibition of host innate immune response by interacting with host IRF3 and inducing its proteasomal degradation.</text>
</comment>
<dbReference type="GO" id="GO:0019082">
    <property type="term" value="P:viral protein processing"/>
    <property type="evidence" value="ECO:0007669"/>
    <property type="project" value="UniProtKB-UniRule"/>
</dbReference>
<dbReference type="GO" id="GO:0003724">
    <property type="term" value="F:RNA helicase activity"/>
    <property type="evidence" value="ECO:0007669"/>
    <property type="project" value="UniProtKB-EC"/>
</dbReference>
<dbReference type="PROSITE" id="PS50507">
    <property type="entry name" value="RDRP_SSRNA_POS"/>
    <property type="match status" value="1"/>
</dbReference>
<dbReference type="GO" id="GO:0046718">
    <property type="term" value="P:symbiont entry into host cell"/>
    <property type="evidence" value="ECO:0007669"/>
    <property type="project" value="UniProtKB-KW"/>
</dbReference>
<dbReference type="GO" id="GO:0030430">
    <property type="term" value="C:host cell cytoplasm"/>
    <property type="evidence" value="ECO:0007669"/>
    <property type="project" value="UniProtKB-SubCell"/>
</dbReference>
<evidence type="ECO:0000256" key="46">
    <source>
        <dbReference type="ARBA" id="ARBA00034097"/>
    </source>
</evidence>
<keyword evidence="22" id="KW-1161">Viral attachment to host cell</keyword>
<dbReference type="SMART" id="SM00487">
    <property type="entry name" value="DEXDc"/>
    <property type="match status" value="1"/>
</dbReference>
<evidence type="ECO:0000256" key="3">
    <source>
        <dbReference type="ARBA" id="ARBA00004242"/>
    </source>
</evidence>
<dbReference type="SUPFAM" id="SSF52540">
    <property type="entry name" value="P-loop containing nucleoside triphosphate hydrolases"/>
    <property type="match status" value="1"/>
</dbReference>
<keyword evidence="39" id="KW-1035">Host cytoplasm</keyword>
<dbReference type="GO" id="GO:0003723">
    <property type="term" value="F:RNA binding"/>
    <property type="evidence" value="ECO:0007669"/>
    <property type="project" value="InterPro"/>
</dbReference>
<keyword evidence="42" id="KW-0407">Ion channel</keyword>
<reference evidence="60" key="1">
    <citation type="journal article" date="2018" name="Microbiome">
        <title>Comparative analysis of rodent and small mammal viromes to better understand the wildlife origin of emerging infectious diseases.</title>
        <authorList>
            <person name="Wu Z."/>
            <person name="Lu L."/>
            <person name="Du J."/>
            <person name="Yang L."/>
            <person name="Ren X."/>
            <person name="Liu B."/>
            <person name="Jiang J."/>
            <person name="Yang J."/>
            <person name="Dong J."/>
            <person name="Sun L."/>
            <person name="Zhu Y."/>
            <person name="Li Y."/>
            <person name="Zheng D."/>
            <person name="Zhang C."/>
            <person name="Su H."/>
            <person name="Zheng Y."/>
            <person name="Zhou H."/>
            <person name="Zhu G."/>
            <person name="Li H."/>
            <person name="Chmura A."/>
            <person name="Yang F."/>
            <person name="Daszak P."/>
            <person name="Wang J."/>
            <person name="Liu Q."/>
            <person name="Jin Q."/>
        </authorList>
    </citation>
    <scope>NUCLEOTIDE SEQUENCE</scope>
    <source>
        <strain evidence="60">RtNn-PestV/HuB2014</strain>
    </source>
</reference>
<dbReference type="GO" id="GO:0019062">
    <property type="term" value="P:virion attachment to host cell"/>
    <property type="evidence" value="ECO:0007669"/>
    <property type="project" value="UniProtKB-KW"/>
</dbReference>
<feature type="transmembrane region" description="Helical" evidence="53">
    <location>
        <begin position="1334"/>
        <end position="1353"/>
    </location>
</feature>
<evidence type="ECO:0000256" key="7">
    <source>
        <dbReference type="ARBA" id="ARBA00022448"/>
    </source>
</evidence>
<evidence type="ECO:0000256" key="8">
    <source>
        <dbReference type="ARBA" id="ARBA00022482"/>
    </source>
</evidence>
<dbReference type="GO" id="GO:0003968">
    <property type="term" value="F:RNA-directed RNA polymerase activity"/>
    <property type="evidence" value="ECO:0007669"/>
    <property type="project" value="UniProtKB-KW"/>
</dbReference>
<evidence type="ECO:0000256" key="36">
    <source>
        <dbReference type="ARBA" id="ARBA00023136"/>
    </source>
</evidence>
<dbReference type="EMBL" id="KY370101">
    <property type="protein sequence ID" value="ATP66856.1"/>
    <property type="molecule type" value="Genomic_RNA"/>
</dbReference>
<dbReference type="Pfam" id="PF05550">
    <property type="entry name" value="Peptidase_C53"/>
    <property type="match status" value="1"/>
</dbReference>
<evidence type="ECO:0000256" key="31">
    <source>
        <dbReference type="ARBA" id="ARBA00022989"/>
    </source>
</evidence>
<comment type="function">
    <text evidence="44">Acts as a cofactor for the NS3 protease activity.</text>
</comment>
<evidence type="ECO:0000256" key="25">
    <source>
        <dbReference type="ARBA" id="ARBA00022825"/>
    </source>
</evidence>
<dbReference type="GO" id="GO:0005525">
    <property type="term" value="F:GTP binding"/>
    <property type="evidence" value="ECO:0007669"/>
    <property type="project" value="UniProtKB-KW"/>
</dbReference>
<dbReference type="InterPro" id="IPR002166">
    <property type="entry name" value="RNA_pol_HCV"/>
</dbReference>
<keyword evidence="13" id="KW-1162">Viral penetration into host cytoplasm</keyword>
<evidence type="ECO:0000256" key="18">
    <source>
        <dbReference type="ARBA" id="ARBA00022695"/>
    </source>
</evidence>
<dbReference type="Gene3D" id="2.60.40.4200">
    <property type="entry name" value="Pestivirus envelope glycoprotein E2, C-terminal domain"/>
    <property type="match status" value="1"/>
</dbReference>
<feature type="transmembrane region" description="Helical" evidence="53">
    <location>
        <begin position="1250"/>
        <end position="1274"/>
    </location>
</feature>
<feature type="active site" description="For N-terminal protease activity" evidence="51">
    <location>
        <position position="190"/>
    </location>
</feature>
<dbReference type="CDD" id="cd23201">
    <property type="entry name" value="Pestivirus_RdRp"/>
    <property type="match status" value="1"/>
</dbReference>
<evidence type="ECO:0000259" key="55">
    <source>
        <dbReference type="PROSITE" id="PS51192"/>
    </source>
</evidence>
<keyword evidence="31 53" id="KW-1133">Transmembrane helix</keyword>
<dbReference type="GO" id="GO:0005524">
    <property type="term" value="F:ATP binding"/>
    <property type="evidence" value="ECO:0007669"/>
    <property type="project" value="UniProtKB-KW"/>
</dbReference>
<evidence type="ECO:0000256" key="30">
    <source>
        <dbReference type="ARBA" id="ARBA00022953"/>
    </source>
</evidence>
<evidence type="ECO:0000256" key="41">
    <source>
        <dbReference type="ARBA" id="ARBA00023296"/>
    </source>
</evidence>
<evidence type="ECO:0000256" key="27">
    <source>
        <dbReference type="ARBA" id="ARBA00022844"/>
    </source>
</evidence>
<dbReference type="GO" id="GO:0070008">
    <property type="term" value="F:serine-type exopeptidase activity"/>
    <property type="evidence" value="ECO:0007669"/>
    <property type="project" value="InterPro"/>
</dbReference>
<dbReference type="Pfam" id="PF16329">
    <property type="entry name" value="Pestivirus_E2"/>
    <property type="match status" value="1"/>
</dbReference>
<keyword evidence="14 51" id="KW-1090">Inhibition of host innate immune response by virus</keyword>
<feature type="region of interest" description="Disordered" evidence="52">
    <location>
        <begin position="307"/>
        <end position="343"/>
    </location>
</feature>
<keyword evidence="7" id="KW-0813">Transport</keyword>
<dbReference type="GO" id="GO:0015267">
    <property type="term" value="F:channel activity"/>
    <property type="evidence" value="ECO:0007669"/>
    <property type="project" value="UniProtKB-KW"/>
</dbReference>
<dbReference type="Pfam" id="PF11889">
    <property type="entry name" value="Capsid_pestivir"/>
    <property type="match status" value="1"/>
</dbReference>
<dbReference type="PROSITE" id="PS51535">
    <property type="entry name" value="PESTIVIRUS_NS3PRO"/>
    <property type="match status" value="1"/>
</dbReference>
<evidence type="ECO:0000256" key="39">
    <source>
        <dbReference type="ARBA" id="ARBA00023200"/>
    </source>
</evidence>
<keyword evidence="11" id="KW-1170">Fusion of virus membrane with host endosomal membrane</keyword>
<evidence type="ECO:0000256" key="29">
    <source>
        <dbReference type="ARBA" id="ARBA00022931"/>
    </source>
</evidence>
<dbReference type="SUPFAM" id="SSF55895">
    <property type="entry name" value="Ribonuclease Rh-like"/>
    <property type="match status" value="1"/>
</dbReference>
<keyword evidence="15 50" id="KW-0645">Protease</keyword>
<keyword evidence="17 53" id="KW-0812">Transmembrane</keyword>
<evidence type="ECO:0000256" key="15">
    <source>
        <dbReference type="ARBA" id="ARBA00022670"/>
    </source>
</evidence>
<evidence type="ECO:0000256" key="32">
    <source>
        <dbReference type="ARBA" id="ARBA00023039"/>
    </source>
</evidence>
<evidence type="ECO:0000313" key="61">
    <source>
        <dbReference type="Proteomes" id="UP001161358"/>
    </source>
</evidence>
<evidence type="ECO:0000256" key="17">
    <source>
        <dbReference type="ARBA" id="ARBA00022692"/>
    </source>
</evidence>
<comment type="subcellular location">
    <subcellularLocation>
        <location evidence="2">Host cytoplasm</location>
    </subcellularLocation>
    <subcellularLocation>
        <location evidence="3">Host membrane</location>
        <topology evidence="3">Peripheral membrane protein</topology>
    </subcellularLocation>
    <subcellularLocation>
        <location evidence="4">Virion membrane</location>
        <topology evidence="4">Peripheral membrane protein</topology>
    </subcellularLocation>
</comment>
<dbReference type="PROSITE" id="PS51194">
    <property type="entry name" value="HELICASE_CTER"/>
    <property type="match status" value="1"/>
</dbReference>
<keyword evidence="29 51" id="KW-1092">Inhibition of host IRF3 by virus</keyword>
<feature type="transmembrane region" description="Helical" evidence="53">
    <location>
        <begin position="1294"/>
        <end position="1322"/>
    </location>
</feature>
<comment type="function">
    <text evidence="46">Packages viral RNA to form a viral nucleocapsid and thereby protects viral RNA. Also plays a role in transcription regulation. Protects the incoming virus against IFN-induced effectors.</text>
</comment>
<evidence type="ECO:0000259" key="54">
    <source>
        <dbReference type="PROSITE" id="PS50507"/>
    </source>
</evidence>
<evidence type="ECO:0000256" key="43">
    <source>
        <dbReference type="ARBA" id="ARBA00023574"/>
    </source>
</evidence>
<comment type="similarity">
    <text evidence="5">Belongs to the pestivirus polyprotein family.</text>
</comment>
<dbReference type="GO" id="GO:0004252">
    <property type="term" value="F:serine-type endopeptidase activity"/>
    <property type="evidence" value="ECO:0007669"/>
    <property type="project" value="InterPro"/>
</dbReference>
<evidence type="ECO:0000256" key="33">
    <source>
        <dbReference type="ARBA" id="ARBA00023050"/>
    </source>
</evidence>
<feature type="compositionally biased region" description="Basic and acidic residues" evidence="52">
    <location>
        <begin position="328"/>
        <end position="341"/>
    </location>
</feature>
<feature type="active site" description="Charge relay system; for serine protease NS3 activity" evidence="50">
    <location>
        <position position="1802"/>
    </location>
</feature>
<keyword evidence="18" id="KW-0548">Nucleotidyltransferase</keyword>
<dbReference type="Pfam" id="PF00271">
    <property type="entry name" value="Helicase_C"/>
    <property type="match status" value="1"/>
</dbReference>
<keyword evidence="25 50" id="KW-0720">Serine protease</keyword>
<keyword evidence="21 50" id="KW-0378">Hydrolase</keyword>
<feature type="domain" description="Peptidase C53" evidence="59">
    <location>
        <begin position="1"/>
        <end position="148"/>
    </location>
</feature>
<feature type="domain" description="Peptidase S31" evidence="57">
    <location>
        <begin position="1734"/>
        <end position="1907"/>
    </location>
</feature>
<evidence type="ECO:0000256" key="4">
    <source>
        <dbReference type="ARBA" id="ARBA00004650"/>
    </source>
</evidence>
<dbReference type="InterPro" id="IPR049486">
    <property type="entry name" value="NS3-hel_C_flaviviridae"/>
</dbReference>
<feature type="transmembrane region" description="Helical" evidence="53">
    <location>
        <begin position="1554"/>
        <end position="1572"/>
    </location>
</feature>
<dbReference type="InterPro" id="IPR030399">
    <property type="entry name" value="NS2_C74"/>
</dbReference>
<dbReference type="PRINTS" id="PR00729">
    <property type="entry name" value="CDVENDOPTASE"/>
</dbReference>
<keyword evidence="61" id="KW-1185">Reference proteome</keyword>
<dbReference type="PROSITE" id="PS51692">
    <property type="entry name" value="PESTIVIRUS_NS2_PRO"/>
    <property type="match status" value="1"/>
</dbReference>
<evidence type="ECO:0000256" key="23">
    <source>
        <dbReference type="ARBA" id="ARBA00022806"/>
    </source>
</evidence>
<dbReference type="InterPro" id="IPR021824">
    <property type="entry name" value="Capsid-C_pestivirus"/>
</dbReference>
<dbReference type="GO" id="GO:0055036">
    <property type="term" value="C:virion membrane"/>
    <property type="evidence" value="ECO:0007669"/>
    <property type="project" value="UniProtKB-SubCell"/>
</dbReference>
<dbReference type="InterPro" id="IPR008751">
    <property type="entry name" value="Peptidase_C53"/>
</dbReference>
<evidence type="ECO:0000256" key="48">
    <source>
        <dbReference type="ARBA" id="ARBA00047631"/>
    </source>
</evidence>
<keyword evidence="36 53" id="KW-0472">Membrane</keyword>
<dbReference type="InterPro" id="IPR000280">
    <property type="entry name" value="Pestivirus_NS3_S31"/>
</dbReference>
<dbReference type="InterPro" id="IPR036430">
    <property type="entry name" value="RNase_T2-like_sf"/>
</dbReference>
<feature type="domain" description="Peptidase C74" evidence="58">
    <location>
        <begin position="1589"/>
        <end position="1733"/>
    </location>
</feature>
<keyword evidence="8 51" id="KW-1113">Inhibition of host RLR pathway by virus</keyword>
<accession>A0A2H4MX92</accession>
<keyword evidence="20" id="KW-0547">Nucleotide-binding</keyword>
<name>A0A2H4MX92_9FLAV</name>
<dbReference type="GO" id="GO:0039520">
    <property type="term" value="P:symbiont-mediated activation of host autophagy"/>
    <property type="evidence" value="ECO:0007669"/>
    <property type="project" value="UniProtKB-KW"/>
</dbReference>
<feature type="domain" description="Peptidase C53" evidence="59">
    <location>
        <begin position="141"/>
        <end position="305"/>
    </location>
</feature>
<evidence type="ECO:0000256" key="49">
    <source>
        <dbReference type="ARBA" id="ARBA00047984"/>
    </source>
</evidence>
<feature type="domain" description="Helicase ATP-binding" evidence="55">
    <location>
        <begin position="1946"/>
        <end position="2104"/>
    </location>
</feature>
<feature type="transmembrane region" description="Helical" evidence="53">
    <location>
        <begin position="1400"/>
        <end position="1418"/>
    </location>
</feature>
<evidence type="ECO:0000256" key="52">
    <source>
        <dbReference type="SAM" id="MobiDB-lite"/>
    </source>
</evidence>
<dbReference type="GO" id="GO:0034220">
    <property type="term" value="P:monoatomic ion transmembrane transport"/>
    <property type="evidence" value="ECO:0007669"/>
    <property type="project" value="UniProtKB-KW"/>
</dbReference>
<dbReference type="InterPro" id="IPR043502">
    <property type="entry name" value="DNA/RNA_pol_sf"/>
</dbReference>